<dbReference type="InterPro" id="IPR004107">
    <property type="entry name" value="Integrase_SAM-like_N"/>
</dbReference>
<evidence type="ECO:0000256" key="4">
    <source>
        <dbReference type="ARBA" id="ARBA00023172"/>
    </source>
</evidence>
<dbReference type="PANTHER" id="PTHR30349">
    <property type="entry name" value="PHAGE INTEGRASE-RELATED"/>
    <property type="match status" value="1"/>
</dbReference>
<dbReference type="Pfam" id="PF00589">
    <property type="entry name" value="Phage_integrase"/>
    <property type="match status" value="1"/>
</dbReference>
<keyword evidence="11" id="KW-1185">Reference proteome</keyword>
<dbReference type="AlphaFoldDB" id="A0A1H8JL03"/>
<evidence type="ECO:0000313" key="8">
    <source>
        <dbReference type="EMBL" id="QWU13385.1"/>
    </source>
</evidence>
<reference evidence="9 10" key="1">
    <citation type="submission" date="2016-10" db="EMBL/GenBank/DDBJ databases">
        <authorList>
            <person name="de Groot N.N."/>
        </authorList>
    </citation>
    <scope>NUCLEOTIDE SEQUENCE [LARGE SCALE GENOMIC DNA]</scope>
    <source>
        <strain evidence="9 10">CGMCC 1.10238</strain>
    </source>
</reference>
<dbReference type="InterPro" id="IPR050090">
    <property type="entry name" value="Tyrosine_recombinase_XerCD"/>
</dbReference>
<organism evidence="9 10">
    <name type="scientific">Paenibacillus sophorae</name>
    <dbReference type="NCBI Taxonomy" id="1333845"/>
    <lineage>
        <taxon>Bacteria</taxon>
        <taxon>Bacillati</taxon>
        <taxon>Bacillota</taxon>
        <taxon>Bacilli</taxon>
        <taxon>Bacillales</taxon>
        <taxon>Paenibacillaceae</taxon>
        <taxon>Paenibacillus</taxon>
    </lineage>
</organism>
<sequence length="340" mass="39559">METAIHNVVGLHAGSVWEDIQTFIGQFISKNTQGNYSRSLEQFFMWYRGKKLNELVADDLPIRNADMIKYQKYLREHEADYTNATINNVIEAIRSLYRFLKINDYEVNPDATKVKPLPNDSERCGELYVHEAEEWANIVLATKKGQEKSALIRLAYTTSFRKASLLAIEWDDIKLNLSGNYYEVTVVGKGGKKHTVAISIELYNELLKIKEQKYYARYNDNKIFHLSLHGIQDMIDYLREETGIPPERNIKFHSLRNVASMFGTLEEAKRHYNHSSIVVTEKSYRHKDKDMSNSISLRIGKEIDYGVFEELSKDQLIELIKEQEFVIQMGMEKRAKEVVK</sequence>
<gene>
    <name evidence="8" type="ORF">KP014_15400</name>
    <name evidence="9" type="ORF">SAMN04487895_10351</name>
</gene>
<dbReference type="STRING" id="1333845.SAMN04487895_10351"/>
<dbReference type="Gene3D" id="1.10.150.130">
    <property type="match status" value="1"/>
</dbReference>
<proteinExistence type="inferred from homology"/>
<dbReference type="InterPro" id="IPR002104">
    <property type="entry name" value="Integrase_catalytic"/>
</dbReference>
<evidence type="ECO:0000256" key="3">
    <source>
        <dbReference type="ARBA" id="ARBA00023125"/>
    </source>
</evidence>
<dbReference type="InterPro" id="IPR010998">
    <property type="entry name" value="Integrase_recombinase_N"/>
</dbReference>
<evidence type="ECO:0000256" key="5">
    <source>
        <dbReference type="PROSITE-ProRule" id="PRU01248"/>
    </source>
</evidence>
<comment type="similarity">
    <text evidence="1">Belongs to the 'phage' integrase family.</text>
</comment>
<dbReference type="PANTHER" id="PTHR30349:SF64">
    <property type="entry name" value="PROPHAGE INTEGRASE INTD-RELATED"/>
    <property type="match status" value="1"/>
</dbReference>
<dbReference type="GO" id="GO:0006310">
    <property type="term" value="P:DNA recombination"/>
    <property type="evidence" value="ECO:0007669"/>
    <property type="project" value="UniProtKB-KW"/>
</dbReference>
<dbReference type="Proteomes" id="UP000198809">
    <property type="component" value="Unassembled WGS sequence"/>
</dbReference>
<name>A0A1H8JL03_9BACL</name>
<evidence type="ECO:0000313" key="10">
    <source>
        <dbReference type="Proteomes" id="UP000198809"/>
    </source>
</evidence>
<dbReference type="EMBL" id="CP076607">
    <property type="protein sequence ID" value="QWU13385.1"/>
    <property type="molecule type" value="Genomic_DNA"/>
</dbReference>
<dbReference type="PROSITE" id="PS51900">
    <property type="entry name" value="CB"/>
    <property type="match status" value="1"/>
</dbReference>
<evidence type="ECO:0000256" key="2">
    <source>
        <dbReference type="ARBA" id="ARBA00022908"/>
    </source>
</evidence>
<evidence type="ECO:0000313" key="11">
    <source>
        <dbReference type="Proteomes" id="UP000683429"/>
    </source>
</evidence>
<dbReference type="Gene3D" id="1.10.443.10">
    <property type="entry name" value="Intergrase catalytic core"/>
    <property type="match status" value="1"/>
</dbReference>
<dbReference type="InterPro" id="IPR044068">
    <property type="entry name" value="CB"/>
</dbReference>
<evidence type="ECO:0000259" key="7">
    <source>
        <dbReference type="PROSITE" id="PS51900"/>
    </source>
</evidence>
<reference evidence="8 11" key="2">
    <citation type="submission" date="2021-06" db="EMBL/GenBank/DDBJ databases">
        <title>Whole genome sequence of Paenibacillus sophorae DSM23020 for comparative genomics.</title>
        <authorList>
            <person name="Kim M.-J."/>
            <person name="Lee G."/>
            <person name="Shin J.-H."/>
        </authorList>
    </citation>
    <scope>NUCLEOTIDE SEQUENCE [LARGE SCALE GENOMIC DNA]</scope>
    <source>
        <strain evidence="8 11">DSM 23020</strain>
    </source>
</reference>
<dbReference type="GO" id="GO:0003677">
    <property type="term" value="F:DNA binding"/>
    <property type="evidence" value="ECO:0007669"/>
    <property type="project" value="UniProtKB-UniRule"/>
</dbReference>
<keyword evidence="2" id="KW-0229">DNA integration</keyword>
<dbReference type="Proteomes" id="UP000683429">
    <property type="component" value="Chromosome"/>
</dbReference>
<accession>A0A1H8JL03</accession>
<dbReference type="RefSeq" id="WP_036600896.1">
    <property type="nucleotide sequence ID" value="NZ_CP076607.1"/>
</dbReference>
<dbReference type="PROSITE" id="PS51898">
    <property type="entry name" value="TYR_RECOMBINASE"/>
    <property type="match status" value="1"/>
</dbReference>
<dbReference type="InterPro" id="IPR011010">
    <property type="entry name" value="DNA_brk_join_enz"/>
</dbReference>
<keyword evidence="3 5" id="KW-0238">DNA-binding</keyword>
<keyword evidence="4" id="KW-0233">DNA recombination</keyword>
<dbReference type="SUPFAM" id="SSF56349">
    <property type="entry name" value="DNA breaking-rejoining enzymes"/>
    <property type="match status" value="1"/>
</dbReference>
<feature type="domain" description="Tyr recombinase" evidence="6">
    <location>
        <begin position="122"/>
        <end position="321"/>
    </location>
</feature>
<evidence type="ECO:0000259" key="6">
    <source>
        <dbReference type="PROSITE" id="PS51898"/>
    </source>
</evidence>
<dbReference type="InterPro" id="IPR013762">
    <property type="entry name" value="Integrase-like_cat_sf"/>
</dbReference>
<feature type="domain" description="Core-binding (CB)" evidence="7">
    <location>
        <begin position="18"/>
        <end position="101"/>
    </location>
</feature>
<dbReference type="EMBL" id="FODH01000003">
    <property type="protein sequence ID" value="SEN80957.1"/>
    <property type="molecule type" value="Genomic_DNA"/>
</dbReference>
<evidence type="ECO:0000256" key="1">
    <source>
        <dbReference type="ARBA" id="ARBA00008857"/>
    </source>
</evidence>
<dbReference type="Pfam" id="PF02899">
    <property type="entry name" value="Phage_int_SAM_1"/>
    <property type="match status" value="1"/>
</dbReference>
<protein>
    <submittedName>
        <fullName evidence="9">Site-specific recombinase XerD</fullName>
    </submittedName>
    <submittedName>
        <fullName evidence="8">Tyrosine-type recombinase/integrase</fullName>
    </submittedName>
</protein>
<evidence type="ECO:0000313" key="9">
    <source>
        <dbReference type="EMBL" id="SEN80957.1"/>
    </source>
</evidence>
<dbReference type="GO" id="GO:0015074">
    <property type="term" value="P:DNA integration"/>
    <property type="evidence" value="ECO:0007669"/>
    <property type="project" value="UniProtKB-KW"/>
</dbReference>